<name>A0ABQ5WP14_9PROT</name>
<sequence>MIRNAIVLEDAALFVIFSHMQRDTRSIQKPLKGVGDRTVRDQVIDIPQIPYPYPAGDA</sequence>
<evidence type="ECO:0000313" key="1">
    <source>
        <dbReference type="EMBL" id="GLQ64469.1"/>
    </source>
</evidence>
<dbReference type="EMBL" id="BSNV01000002">
    <property type="protein sequence ID" value="GLQ64469.1"/>
    <property type="molecule type" value="Genomic_DNA"/>
</dbReference>
<organism evidence="1 2">
    <name type="scientific">Gluconobacter kondonii</name>
    <dbReference type="NCBI Taxonomy" id="941463"/>
    <lineage>
        <taxon>Bacteria</taxon>
        <taxon>Pseudomonadati</taxon>
        <taxon>Pseudomonadota</taxon>
        <taxon>Alphaproteobacteria</taxon>
        <taxon>Acetobacterales</taxon>
        <taxon>Acetobacteraceae</taxon>
        <taxon>Gluconobacter</taxon>
    </lineage>
</organism>
<reference evidence="2" key="1">
    <citation type="journal article" date="2019" name="Int. J. Syst. Evol. Microbiol.">
        <title>The Global Catalogue of Microorganisms (GCM) 10K type strain sequencing project: providing services to taxonomists for standard genome sequencing and annotation.</title>
        <authorList>
            <consortium name="The Broad Institute Genomics Platform"/>
            <consortium name="The Broad Institute Genome Sequencing Center for Infectious Disease"/>
            <person name="Wu L."/>
            <person name="Ma J."/>
        </authorList>
    </citation>
    <scope>NUCLEOTIDE SEQUENCE [LARGE SCALE GENOMIC DNA]</scope>
    <source>
        <strain evidence="2">NBRC 3266</strain>
    </source>
</reference>
<accession>A0ABQ5WP14</accession>
<evidence type="ECO:0000313" key="2">
    <source>
        <dbReference type="Proteomes" id="UP001156629"/>
    </source>
</evidence>
<dbReference type="Proteomes" id="UP001156629">
    <property type="component" value="Unassembled WGS sequence"/>
</dbReference>
<keyword evidence="2" id="KW-1185">Reference proteome</keyword>
<comment type="caution">
    <text evidence="1">The sequence shown here is derived from an EMBL/GenBank/DDBJ whole genome shotgun (WGS) entry which is preliminary data.</text>
</comment>
<protein>
    <submittedName>
        <fullName evidence="1">Uncharacterized protein</fullName>
    </submittedName>
</protein>
<gene>
    <name evidence="1" type="ORF">GCM10007870_00530</name>
</gene>
<proteinExistence type="predicted"/>